<proteinExistence type="predicted"/>
<keyword evidence="10" id="KW-1185">Reference proteome</keyword>
<dbReference type="PIRSF" id="PIRSF000178">
    <property type="entry name" value="SDH_cyt_b560"/>
    <property type="match status" value="1"/>
</dbReference>
<evidence type="ECO:0000256" key="6">
    <source>
        <dbReference type="ARBA" id="ARBA00023004"/>
    </source>
</evidence>
<dbReference type="Proteomes" id="UP001153069">
    <property type="component" value="Unassembled WGS sequence"/>
</dbReference>
<feature type="binding site" description="axial binding residue" evidence="8">
    <location>
        <position position="102"/>
    </location>
    <ligand>
        <name>heme</name>
        <dbReference type="ChEBI" id="CHEBI:30413"/>
        <note>ligand shared with second transmembrane subunit</note>
    </ligand>
    <ligandPart>
        <name>Fe</name>
        <dbReference type="ChEBI" id="CHEBI:18248"/>
    </ligandPart>
</feature>
<reference evidence="9" key="1">
    <citation type="submission" date="2020-06" db="EMBL/GenBank/DDBJ databases">
        <authorList>
            <consortium name="Plant Systems Biology data submission"/>
        </authorList>
    </citation>
    <scope>NUCLEOTIDE SEQUENCE</scope>
    <source>
        <strain evidence="9">D6</strain>
    </source>
</reference>
<evidence type="ECO:0000313" key="10">
    <source>
        <dbReference type="Proteomes" id="UP001153069"/>
    </source>
</evidence>
<dbReference type="GO" id="GO:0009055">
    <property type="term" value="F:electron transfer activity"/>
    <property type="evidence" value="ECO:0007669"/>
    <property type="project" value="InterPro"/>
</dbReference>
<keyword evidence="2 8" id="KW-0349">Heme</keyword>
<dbReference type="GO" id="GO:0006099">
    <property type="term" value="P:tricarboxylic acid cycle"/>
    <property type="evidence" value="ECO:0007669"/>
    <property type="project" value="InterPro"/>
</dbReference>
<accession>A0A9N8HET9</accession>
<dbReference type="InterPro" id="IPR034804">
    <property type="entry name" value="SQR/QFR_C/D"/>
</dbReference>
<evidence type="ECO:0000256" key="4">
    <source>
        <dbReference type="ARBA" id="ARBA00022723"/>
    </source>
</evidence>
<evidence type="ECO:0000256" key="1">
    <source>
        <dbReference type="ARBA" id="ARBA00004370"/>
    </source>
</evidence>
<dbReference type="PANTHER" id="PTHR10978:SF5">
    <property type="entry name" value="SUCCINATE DEHYDROGENASE CYTOCHROME B560 SUBUNIT, MITOCHONDRIAL"/>
    <property type="match status" value="1"/>
</dbReference>
<dbReference type="EMBL" id="CAICTM010000425">
    <property type="protein sequence ID" value="CAB9510207.1"/>
    <property type="molecule type" value="Genomic_DNA"/>
</dbReference>
<organism evidence="9 10">
    <name type="scientific">Seminavis robusta</name>
    <dbReference type="NCBI Taxonomy" id="568900"/>
    <lineage>
        <taxon>Eukaryota</taxon>
        <taxon>Sar</taxon>
        <taxon>Stramenopiles</taxon>
        <taxon>Ochrophyta</taxon>
        <taxon>Bacillariophyta</taxon>
        <taxon>Bacillariophyceae</taxon>
        <taxon>Bacillariophycidae</taxon>
        <taxon>Naviculales</taxon>
        <taxon>Naviculaceae</taxon>
        <taxon>Seminavis</taxon>
    </lineage>
</organism>
<sequence length="145" mass="15515">MTVLSKQSAEEYKKQNYTTRQKELGRPVSPHVTIYSFPVGALSSITNRVTGCVLTFGAAGLGAAELVGGAGTSLWIMQTIGSQGFLVASAAKFSVAFPVIYHCGGAVRHLIWDYYPEYLENTDVEKSSTALFGISTLISLGFVVV</sequence>
<evidence type="ECO:0000256" key="8">
    <source>
        <dbReference type="PIRSR" id="PIRSR000178-1"/>
    </source>
</evidence>
<dbReference type="InterPro" id="IPR000701">
    <property type="entry name" value="SuccDH_FuR_B_TM-su"/>
</dbReference>
<dbReference type="Gene3D" id="1.20.1300.10">
    <property type="entry name" value="Fumarate reductase/succinate dehydrogenase, transmembrane subunit"/>
    <property type="match status" value="1"/>
</dbReference>
<dbReference type="GO" id="GO:0046872">
    <property type="term" value="F:metal ion binding"/>
    <property type="evidence" value="ECO:0007669"/>
    <property type="project" value="UniProtKB-KW"/>
</dbReference>
<dbReference type="GO" id="GO:0006121">
    <property type="term" value="P:mitochondrial electron transport, succinate to ubiquinone"/>
    <property type="evidence" value="ECO:0007669"/>
    <property type="project" value="TreeGrafter"/>
</dbReference>
<dbReference type="CDD" id="cd03499">
    <property type="entry name" value="SQR_TypeC_SdhC"/>
    <property type="match status" value="1"/>
</dbReference>
<keyword evidence="7" id="KW-0472">Membrane</keyword>
<keyword evidence="3" id="KW-0812">Transmembrane</keyword>
<dbReference type="SUPFAM" id="SSF81343">
    <property type="entry name" value="Fumarate reductase respiratory complex transmembrane subunits"/>
    <property type="match status" value="1"/>
</dbReference>
<evidence type="ECO:0000256" key="5">
    <source>
        <dbReference type="ARBA" id="ARBA00022989"/>
    </source>
</evidence>
<dbReference type="Pfam" id="PF01127">
    <property type="entry name" value="Sdh_cyt"/>
    <property type="match status" value="1"/>
</dbReference>
<evidence type="ECO:0000313" key="9">
    <source>
        <dbReference type="EMBL" id="CAB9510207.1"/>
    </source>
</evidence>
<comment type="cofactor">
    <cofactor evidence="8">
        <name>heme</name>
        <dbReference type="ChEBI" id="CHEBI:30413"/>
    </cofactor>
    <text evidence="8">The heme is bound between the two transmembrane subunits.</text>
</comment>
<dbReference type="NCBIfam" id="TIGR02970">
    <property type="entry name" value="succ_dehyd_cytB"/>
    <property type="match status" value="1"/>
</dbReference>
<evidence type="ECO:0000256" key="7">
    <source>
        <dbReference type="ARBA" id="ARBA00023136"/>
    </source>
</evidence>
<dbReference type="OrthoDB" id="588261at2759"/>
<protein>
    <submittedName>
        <fullName evidence="9">Dehydrogenase cytochrome b560 subunit, mitochondrial</fullName>
    </submittedName>
</protein>
<evidence type="ECO:0000256" key="2">
    <source>
        <dbReference type="ARBA" id="ARBA00022617"/>
    </source>
</evidence>
<keyword evidence="5" id="KW-1133">Transmembrane helix</keyword>
<gene>
    <name evidence="9" type="ORF">SEMRO_426_G140350.1</name>
</gene>
<dbReference type="AlphaFoldDB" id="A0A9N8HET9"/>
<dbReference type="PANTHER" id="PTHR10978">
    <property type="entry name" value="SUCCINATE DEHYDROGENASE CYTOCHROME B560 SUBUNIT"/>
    <property type="match status" value="1"/>
</dbReference>
<keyword evidence="6 8" id="KW-0408">Iron</keyword>
<dbReference type="GO" id="GO:0016020">
    <property type="term" value="C:membrane"/>
    <property type="evidence" value="ECO:0007669"/>
    <property type="project" value="UniProtKB-SubCell"/>
</dbReference>
<keyword evidence="4 8" id="KW-0479">Metal-binding</keyword>
<comment type="caution">
    <text evidence="9">The sequence shown here is derived from an EMBL/GenBank/DDBJ whole genome shotgun (WGS) entry which is preliminary data.</text>
</comment>
<comment type="subcellular location">
    <subcellularLocation>
        <location evidence="1">Membrane</location>
    </subcellularLocation>
</comment>
<evidence type="ECO:0000256" key="3">
    <source>
        <dbReference type="ARBA" id="ARBA00022692"/>
    </source>
</evidence>
<dbReference type="GO" id="GO:0005739">
    <property type="term" value="C:mitochondrion"/>
    <property type="evidence" value="ECO:0007669"/>
    <property type="project" value="GOC"/>
</dbReference>
<name>A0A9N8HET9_9STRA</name>
<dbReference type="InterPro" id="IPR014314">
    <property type="entry name" value="Succ_DH_cytb556"/>
</dbReference>